<feature type="transmembrane region" description="Helical" evidence="5">
    <location>
        <begin position="70"/>
        <end position="87"/>
    </location>
</feature>
<dbReference type="Proteomes" id="UP000292085">
    <property type="component" value="Unassembled WGS sequence"/>
</dbReference>
<proteinExistence type="predicted"/>
<keyword evidence="2 5" id="KW-0812">Transmembrane</keyword>
<organism evidence="6 7">
    <name type="scientific">Sphingomonas populi</name>
    <dbReference type="NCBI Taxonomy" id="2484750"/>
    <lineage>
        <taxon>Bacteria</taxon>
        <taxon>Pseudomonadati</taxon>
        <taxon>Pseudomonadota</taxon>
        <taxon>Alphaproteobacteria</taxon>
        <taxon>Sphingomonadales</taxon>
        <taxon>Sphingomonadaceae</taxon>
        <taxon>Sphingomonas</taxon>
    </lineage>
</organism>
<evidence type="ECO:0008006" key="8">
    <source>
        <dbReference type="Google" id="ProtNLM"/>
    </source>
</evidence>
<dbReference type="OrthoDB" id="7595779at2"/>
<evidence type="ECO:0000313" key="6">
    <source>
        <dbReference type="EMBL" id="RZF63510.1"/>
    </source>
</evidence>
<dbReference type="GO" id="GO:0016020">
    <property type="term" value="C:membrane"/>
    <property type="evidence" value="ECO:0007669"/>
    <property type="project" value="UniProtKB-SubCell"/>
</dbReference>
<feature type="transmembrane region" description="Helical" evidence="5">
    <location>
        <begin position="12"/>
        <end position="34"/>
    </location>
</feature>
<dbReference type="RefSeq" id="WP_130159080.1">
    <property type="nucleotide sequence ID" value="NZ_SGIS01000025.1"/>
</dbReference>
<keyword evidence="7" id="KW-1185">Reference proteome</keyword>
<evidence type="ECO:0000256" key="5">
    <source>
        <dbReference type="SAM" id="Phobius"/>
    </source>
</evidence>
<feature type="transmembrane region" description="Helical" evidence="5">
    <location>
        <begin position="92"/>
        <end position="109"/>
    </location>
</feature>
<evidence type="ECO:0000256" key="3">
    <source>
        <dbReference type="ARBA" id="ARBA00022989"/>
    </source>
</evidence>
<comment type="caution">
    <text evidence="6">The sequence shown here is derived from an EMBL/GenBank/DDBJ whole genome shotgun (WGS) entry which is preliminary data.</text>
</comment>
<keyword evidence="3 5" id="KW-1133">Transmembrane helix</keyword>
<evidence type="ECO:0000256" key="1">
    <source>
        <dbReference type="ARBA" id="ARBA00004141"/>
    </source>
</evidence>
<comment type="subcellular location">
    <subcellularLocation>
        <location evidence="1">Membrane</location>
        <topology evidence="1">Multi-pass membrane protein</topology>
    </subcellularLocation>
</comment>
<keyword evidence="4 5" id="KW-0472">Membrane</keyword>
<reference evidence="6 7" key="1">
    <citation type="submission" date="2019-02" db="EMBL/GenBank/DDBJ databases">
        <authorList>
            <person name="Li Y."/>
        </authorList>
    </citation>
    <scope>NUCLEOTIDE SEQUENCE [LARGE SCALE GENOMIC DNA]</scope>
    <source>
        <strain evidence="6 7">3-7</strain>
    </source>
</reference>
<sequence length="110" mass="11775">MIHTSEPLQIWATYAIAAVFLAGTLVNLIGPAGIRREYAHWGYPESFRFVTAALEAAALVLILIPATRVVGLALGALIMLAAIGTLFRARQFAHAIPAGVVLVVNVLLIW</sequence>
<evidence type="ECO:0000313" key="7">
    <source>
        <dbReference type="Proteomes" id="UP000292085"/>
    </source>
</evidence>
<dbReference type="EMBL" id="SGIS01000025">
    <property type="protein sequence ID" value="RZF63510.1"/>
    <property type="molecule type" value="Genomic_DNA"/>
</dbReference>
<accession>A0A4Q6XTB7</accession>
<name>A0A4Q6XTB7_9SPHN</name>
<protein>
    <recommendedName>
        <fullName evidence="8">DoxX family protein</fullName>
    </recommendedName>
</protein>
<dbReference type="AlphaFoldDB" id="A0A4Q6XTB7"/>
<dbReference type="InterPro" id="IPR032808">
    <property type="entry name" value="DoxX"/>
</dbReference>
<gene>
    <name evidence="6" type="ORF">EWE75_15875</name>
</gene>
<evidence type="ECO:0000256" key="4">
    <source>
        <dbReference type="ARBA" id="ARBA00023136"/>
    </source>
</evidence>
<evidence type="ECO:0000256" key="2">
    <source>
        <dbReference type="ARBA" id="ARBA00022692"/>
    </source>
</evidence>
<dbReference type="Pfam" id="PF13564">
    <property type="entry name" value="DoxX_2"/>
    <property type="match status" value="1"/>
</dbReference>